<evidence type="ECO:0000313" key="3">
    <source>
        <dbReference type="EMBL" id="TYD00071.1"/>
    </source>
</evidence>
<keyword evidence="3" id="KW-0489">Methyltransferase</keyword>
<dbReference type="Proteomes" id="UP000323410">
    <property type="component" value="Unassembled WGS sequence"/>
</dbReference>
<keyword evidence="1 3" id="KW-0808">Transferase</keyword>
<dbReference type="SUPFAM" id="SSF53335">
    <property type="entry name" value="S-adenosyl-L-methionine-dependent methyltransferases"/>
    <property type="match status" value="1"/>
</dbReference>
<dbReference type="OrthoDB" id="9786503at2"/>
<dbReference type="EMBL" id="VSLD01000001">
    <property type="protein sequence ID" value="TYD00071.1"/>
    <property type="molecule type" value="Genomic_DNA"/>
</dbReference>
<dbReference type="PANTHER" id="PTHR43861:SF3">
    <property type="entry name" value="PUTATIVE (AFU_ORTHOLOGUE AFUA_2G14390)-RELATED"/>
    <property type="match status" value="1"/>
</dbReference>
<sequence>MQLGATQEFWDDRYRQRPRVWSGEPNGQLVAVAGDLTPGTALDVGCGEGADAIWLATRGWNVLGIDVSDVALSRARAHTGNLDPSVADRLTWRRVDLSSSPDLPSGLDLVSVQFLHLADPERSSIFGSLAAPVGVGGSLLVVAHDPSDLETGIGRPPRAELFYTPDQIAGLLDDAWDIRISASSPRKEQGPNGQAVDVRDTVLHAVRLR</sequence>
<proteinExistence type="predicted"/>
<keyword evidence="4" id="KW-1185">Reference proteome</keyword>
<evidence type="ECO:0000256" key="1">
    <source>
        <dbReference type="ARBA" id="ARBA00022679"/>
    </source>
</evidence>
<dbReference type="GO" id="GO:0032259">
    <property type="term" value="P:methylation"/>
    <property type="evidence" value="ECO:0007669"/>
    <property type="project" value="UniProtKB-KW"/>
</dbReference>
<name>A0A5D0XU09_9MICC</name>
<comment type="caution">
    <text evidence="3">The sequence shown here is derived from an EMBL/GenBank/DDBJ whole genome shotgun (WGS) entry which is preliminary data.</text>
</comment>
<evidence type="ECO:0000259" key="2">
    <source>
        <dbReference type="Pfam" id="PF13649"/>
    </source>
</evidence>
<dbReference type="Pfam" id="PF13649">
    <property type="entry name" value="Methyltransf_25"/>
    <property type="match status" value="1"/>
</dbReference>
<feature type="domain" description="Methyltransferase" evidence="2">
    <location>
        <begin position="42"/>
        <end position="131"/>
    </location>
</feature>
<organism evidence="3 4">
    <name type="scientific">Arthrobacter echini</name>
    <dbReference type="NCBI Taxonomy" id="1529066"/>
    <lineage>
        <taxon>Bacteria</taxon>
        <taxon>Bacillati</taxon>
        <taxon>Actinomycetota</taxon>
        <taxon>Actinomycetes</taxon>
        <taxon>Micrococcales</taxon>
        <taxon>Micrococcaceae</taxon>
        <taxon>Arthrobacter</taxon>
    </lineage>
</organism>
<dbReference type="InterPro" id="IPR041698">
    <property type="entry name" value="Methyltransf_25"/>
</dbReference>
<protein>
    <submittedName>
        <fullName evidence="3">Class I SAM-dependent methyltransferase</fullName>
    </submittedName>
</protein>
<dbReference type="GO" id="GO:0008168">
    <property type="term" value="F:methyltransferase activity"/>
    <property type="evidence" value="ECO:0007669"/>
    <property type="project" value="UniProtKB-KW"/>
</dbReference>
<dbReference type="PANTHER" id="PTHR43861">
    <property type="entry name" value="TRANS-ACONITATE 2-METHYLTRANSFERASE-RELATED"/>
    <property type="match status" value="1"/>
</dbReference>
<dbReference type="InterPro" id="IPR029063">
    <property type="entry name" value="SAM-dependent_MTases_sf"/>
</dbReference>
<accession>A0A5D0XU09</accession>
<evidence type="ECO:0000313" key="4">
    <source>
        <dbReference type="Proteomes" id="UP000323410"/>
    </source>
</evidence>
<reference evidence="3 4" key="1">
    <citation type="submission" date="2019-08" db="EMBL/GenBank/DDBJ databases">
        <title>Genone of Arthrobacter echini P9.</title>
        <authorList>
            <person name="Bowman J.P."/>
        </authorList>
    </citation>
    <scope>NUCLEOTIDE SEQUENCE [LARGE SCALE GENOMIC DNA]</scope>
    <source>
        <strain evidence="3 4">P9</strain>
    </source>
</reference>
<dbReference type="CDD" id="cd02440">
    <property type="entry name" value="AdoMet_MTases"/>
    <property type="match status" value="1"/>
</dbReference>
<gene>
    <name evidence="3" type="ORF">FQ377_00960</name>
</gene>
<dbReference type="AlphaFoldDB" id="A0A5D0XU09"/>
<dbReference type="Gene3D" id="3.40.50.150">
    <property type="entry name" value="Vaccinia Virus protein VP39"/>
    <property type="match status" value="1"/>
</dbReference>
<dbReference type="RefSeq" id="WP_148599378.1">
    <property type="nucleotide sequence ID" value="NZ_VSLD01000001.1"/>
</dbReference>